<dbReference type="Proteomes" id="UP000030475">
    <property type="component" value="Unassembled WGS sequence"/>
</dbReference>
<comment type="caution">
    <text evidence="1">The sequence shown here is derived from an EMBL/GenBank/DDBJ whole genome shotgun (WGS) entry which is preliminary data.</text>
</comment>
<reference evidence="1 2" key="1">
    <citation type="submission" date="2014-08" db="EMBL/GenBank/DDBJ databases">
        <authorList>
            <person name="Bunnell A."/>
            <person name="Chain P.S."/>
            <person name="Chertkov O."/>
            <person name="Currie B.J."/>
            <person name="Daligault H.E."/>
            <person name="Davenport K.W."/>
            <person name="Davis C."/>
            <person name="Gleasner C.D."/>
            <person name="Johnson S.L."/>
            <person name="Kaestli M."/>
            <person name="Koren S."/>
            <person name="Kunde Y.A."/>
            <person name="Mayo M."/>
            <person name="McMurry K.K."/>
            <person name="Price E.P."/>
            <person name="Reitenga K.G."/>
            <person name="Robison R."/>
            <person name="Rosovitz M.J."/>
            <person name="Sarovich D.S."/>
            <person name="Teshima H."/>
        </authorList>
    </citation>
    <scope>NUCLEOTIDE SEQUENCE [LARGE SCALE GENOMIC DNA]</scope>
    <source>
        <strain evidence="1 2">MSHR44</strain>
    </source>
</reference>
<name>A0AA40JF54_BURPE</name>
<gene>
    <name evidence="1" type="ORF">Y036_3819</name>
</gene>
<evidence type="ECO:0000313" key="1">
    <source>
        <dbReference type="EMBL" id="KGX10767.1"/>
    </source>
</evidence>
<dbReference type="EMBL" id="JQIM01000009">
    <property type="protein sequence ID" value="KGX10767.1"/>
    <property type="molecule type" value="Genomic_DNA"/>
</dbReference>
<evidence type="ECO:0000313" key="2">
    <source>
        <dbReference type="Proteomes" id="UP000030475"/>
    </source>
</evidence>
<organism evidence="1 2">
    <name type="scientific">Burkholderia pseudomallei</name>
    <name type="common">Pseudomonas pseudomallei</name>
    <dbReference type="NCBI Taxonomy" id="28450"/>
    <lineage>
        <taxon>Bacteria</taxon>
        <taxon>Pseudomonadati</taxon>
        <taxon>Pseudomonadota</taxon>
        <taxon>Betaproteobacteria</taxon>
        <taxon>Burkholderiales</taxon>
        <taxon>Burkholderiaceae</taxon>
        <taxon>Burkholderia</taxon>
        <taxon>pseudomallei group</taxon>
    </lineage>
</organism>
<sequence>MQAAANKRFRITLDDGRVIEGKTDASGLTDLVKDDAMRIAKIDYLKPKL</sequence>
<dbReference type="AlphaFoldDB" id="A0AA40JF54"/>
<protein>
    <submittedName>
        <fullName evidence="1">Rhs element Vgr protein</fullName>
    </submittedName>
</protein>
<accession>A0AA40JF54</accession>
<proteinExistence type="predicted"/>